<evidence type="ECO:0000256" key="1">
    <source>
        <dbReference type="ARBA" id="ARBA00022679"/>
    </source>
</evidence>
<organism evidence="4 5">
    <name type="scientific">Streptomyces litmocidini</name>
    <dbReference type="NCBI Taxonomy" id="67318"/>
    <lineage>
        <taxon>Bacteria</taxon>
        <taxon>Bacillati</taxon>
        <taxon>Actinomycetota</taxon>
        <taxon>Actinomycetes</taxon>
        <taxon>Kitasatosporales</taxon>
        <taxon>Streptomycetaceae</taxon>
        <taxon>Streptomyces</taxon>
    </lineage>
</organism>
<keyword evidence="5" id="KW-1185">Reference proteome</keyword>
<dbReference type="GO" id="GO:0016746">
    <property type="term" value="F:acyltransferase activity"/>
    <property type="evidence" value="ECO:0007669"/>
    <property type="project" value="UniProtKB-KW"/>
</dbReference>
<evidence type="ECO:0000259" key="3">
    <source>
        <dbReference type="PROSITE" id="PS51186"/>
    </source>
</evidence>
<dbReference type="EMBL" id="JBIRUI010000015">
    <property type="protein sequence ID" value="MFI1717523.1"/>
    <property type="molecule type" value="Genomic_DNA"/>
</dbReference>
<reference evidence="4 5" key="1">
    <citation type="submission" date="2024-10" db="EMBL/GenBank/DDBJ databases">
        <title>The Natural Products Discovery Center: Release of the First 8490 Sequenced Strains for Exploring Actinobacteria Biosynthetic Diversity.</title>
        <authorList>
            <person name="Kalkreuter E."/>
            <person name="Kautsar S.A."/>
            <person name="Yang D."/>
            <person name="Bader C.D."/>
            <person name="Teijaro C.N."/>
            <person name="Fluegel L."/>
            <person name="Davis C.M."/>
            <person name="Simpson J.R."/>
            <person name="Lauterbach L."/>
            <person name="Steele A.D."/>
            <person name="Gui C."/>
            <person name="Meng S."/>
            <person name="Li G."/>
            <person name="Viehrig K."/>
            <person name="Ye F."/>
            <person name="Su P."/>
            <person name="Kiefer A.F."/>
            <person name="Nichols A."/>
            <person name="Cepeda A.J."/>
            <person name="Yan W."/>
            <person name="Fan B."/>
            <person name="Jiang Y."/>
            <person name="Adhikari A."/>
            <person name="Zheng C.-J."/>
            <person name="Schuster L."/>
            <person name="Cowan T.M."/>
            <person name="Smanski M.J."/>
            <person name="Chevrette M.G."/>
            <person name="De Carvalho L.P.S."/>
            <person name="Shen B."/>
        </authorList>
    </citation>
    <scope>NUCLEOTIDE SEQUENCE [LARGE SCALE GENOMIC DNA]</scope>
    <source>
        <strain evidence="4 5">NPDC020602</strain>
    </source>
</reference>
<dbReference type="PROSITE" id="PS51186">
    <property type="entry name" value="GNAT"/>
    <property type="match status" value="1"/>
</dbReference>
<evidence type="ECO:0000313" key="4">
    <source>
        <dbReference type="EMBL" id="MFI1717523.1"/>
    </source>
</evidence>
<feature type="domain" description="N-acetyltransferase" evidence="3">
    <location>
        <begin position="4"/>
        <end position="154"/>
    </location>
</feature>
<keyword evidence="1 4" id="KW-0808">Transferase</keyword>
<name>A0ABW7UFQ9_9ACTN</name>
<evidence type="ECO:0000313" key="5">
    <source>
        <dbReference type="Proteomes" id="UP001611339"/>
    </source>
</evidence>
<dbReference type="RefSeq" id="WP_398711892.1">
    <property type="nucleotide sequence ID" value="NZ_JBIRUI010000015.1"/>
</dbReference>
<dbReference type="SUPFAM" id="SSF55729">
    <property type="entry name" value="Acyl-CoA N-acyltransferases (Nat)"/>
    <property type="match status" value="1"/>
</dbReference>
<comment type="caution">
    <text evidence="4">The sequence shown here is derived from an EMBL/GenBank/DDBJ whole genome shotgun (WGS) entry which is preliminary data.</text>
</comment>
<evidence type="ECO:0000256" key="2">
    <source>
        <dbReference type="ARBA" id="ARBA00023315"/>
    </source>
</evidence>
<dbReference type="Proteomes" id="UP001611339">
    <property type="component" value="Unassembled WGS sequence"/>
</dbReference>
<sequence>MIDVVLRLSARDLVHADLASCGWAGSDHHLAGVARQLDRARAGEVDYLAVCPGTNIPVAKGGVDYQVKEGVGTLWQLAVHPALQSCGIGTFLVEAAELRIRSRGLRQAELAVEESNLRARALYQRLGYVAYDRRPDSWDEQAPDGSLRRHETMCTLLRKELS</sequence>
<dbReference type="InterPro" id="IPR016181">
    <property type="entry name" value="Acyl_CoA_acyltransferase"/>
</dbReference>
<gene>
    <name evidence="4" type="ORF">ACH407_28645</name>
</gene>
<protein>
    <submittedName>
        <fullName evidence="4">GNAT family N-acetyltransferase</fullName>
        <ecNumber evidence="4">2.3.1.-</ecNumber>
    </submittedName>
</protein>
<dbReference type="InterPro" id="IPR000182">
    <property type="entry name" value="GNAT_dom"/>
</dbReference>
<dbReference type="EC" id="2.3.1.-" evidence="4"/>
<dbReference type="InterPro" id="IPR050680">
    <property type="entry name" value="YpeA/RimI_acetyltransf"/>
</dbReference>
<keyword evidence="2 4" id="KW-0012">Acyltransferase</keyword>
<dbReference type="Gene3D" id="3.40.630.30">
    <property type="match status" value="1"/>
</dbReference>
<proteinExistence type="predicted"/>
<dbReference type="PANTHER" id="PTHR43420:SF12">
    <property type="entry name" value="N-ACETYLTRANSFERASE DOMAIN-CONTAINING PROTEIN"/>
    <property type="match status" value="1"/>
</dbReference>
<dbReference type="PANTHER" id="PTHR43420">
    <property type="entry name" value="ACETYLTRANSFERASE"/>
    <property type="match status" value="1"/>
</dbReference>
<dbReference type="Pfam" id="PF00583">
    <property type="entry name" value="Acetyltransf_1"/>
    <property type="match status" value="1"/>
</dbReference>
<dbReference type="CDD" id="cd04301">
    <property type="entry name" value="NAT_SF"/>
    <property type="match status" value="1"/>
</dbReference>
<accession>A0ABW7UFQ9</accession>